<dbReference type="STRING" id="5539.A0A3E2HE71"/>
<reference evidence="2 3" key="1">
    <citation type="submission" date="2018-05" db="EMBL/GenBank/DDBJ databases">
        <title>Draft genome sequence of Scytalidium lignicola DSM 105466, a ubiquitous saprotrophic fungus.</title>
        <authorList>
            <person name="Buettner E."/>
            <person name="Gebauer A.M."/>
            <person name="Hofrichter M."/>
            <person name="Liers C."/>
            <person name="Kellner H."/>
        </authorList>
    </citation>
    <scope>NUCLEOTIDE SEQUENCE [LARGE SCALE GENOMIC DNA]</scope>
    <source>
        <strain evidence="2 3">DSM 105466</strain>
    </source>
</reference>
<feature type="non-terminal residue" evidence="2">
    <location>
        <position position="1"/>
    </location>
</feature>
<sequence length="264" mass="29722">MTFIQYGSLNPQKREISLFTLLARESHSLTMKSKNLHGNGGDDISSNGNRIQGILETLSYTWVNETPSTTIQVDSQTIMVRENLDAALRYIQQLHRPVTICIDAICIYQTNDTEKSHHVQMMCEIYHKAAEVLVWVRLAKDDSDNAMEKFESIGKKAIEAGMQDFRATDMEKWFDPGGDEREISLTRSLTILCGSNRLPFTLFAAASNFCAFARWTLSTRVTNADWQDPVTGRLLRSVSGHAPSSAPNVLTGARRRYNLEIGEE</sequence>
<evidence type="ECO:0000313" key="2">
    <source>
        <dbReference type="EMBL" id="RFU31462.1"/>
    </source>
</evidence>
<name>A0A3E2HE71_SCYLI</name>
<dbReference type="InterPro" id="IPR052895">
    <property type="entry name" value="HetReg/Transcr_Mod"/>
</dbReference>
<proteinExistence type="predicted"/>
<organism evidence="2 3">
    <name type="scientific">Scytalidium lignicola</name>
    <name type="common">Hyphomycete</name>
    <dbReference type="NCBI Taxonomy" id="5539"/>
    <lineage>
        <taxon>Eukaryota</taxon>
        <taxon>Fungi</taxon>
        <taxon>Dikarya</taxon>
        <taxon>Ascomycota</taxon>
        <taxon>Pezizomycotina</taxon>
        <taxon>Leotiomycetes</taxon>
        <taxon>Leotiomycetes incertae sedis</taxon>
        <taxon>Scytalidium</taxon>
    </lineage>
</organism>
<feature type="domain" description="Heterokaryon incompatibility" evidence="1">
    <location>
        <begin position="56"/>
        <end position="160"/>
    </location>
</feature>
<accession>A0A3E2HE71</accession>
<dbReference type="AlphaFoldDB" id="A0A3E2HE71"/>
<dbReference type="Proteomes" id="UP000258309">
    <property type="component" value="Unassembled WGS sequence"/>
</dbReference>
<dbReference type="InterPro" id="IPR010730">
    <property type="entry name" value="HET"/>
</dbReference>
<feature type="non-terminal residue" evidence="2">
    <location>
        <position position="264"/>
    </location>
</feature>
<dbReference type="PANTHER" id="PTHR24148">
    <property type="entry name" value="ANKYRIN REPEAT DOMAIN-CONTAINING PROTEIN 39 HOMOLOG-RELATED"/>
    <property type="match status" value="1"/>
</dbReference>
<dbReference type="OrthoDB" id="2157530at2759"/>
<comment type="caution">
    <text evidence="2">The sequence shown here is derived from an EMBL/GenBank/DDBJ whole genome shotgun (WGS) entry which is preliminary data.</text>
</comment>
<evidence type="ECO:0000259" key="1">
    <source>
        <dbReference type="Pfam" id="PF06985"/>
    </source>
</evidence>
<dbReference type="PANTHER" id="PTHR24148:SF73">
    <property type="entry name" value="HET DOMAIN PROTEIN (AFU_ORTHOLOGUE AFUA_8G01020)"/>
    <property type="match status" value="1"/>
</dbReference>
<dbReference type="Pfam" id="PF06985">
    <property type="entry name" value="HET"/>
    <property type="match status" value="1"/>
</dbReference>
<gene>
    <name evidence="2" type="ORF">B7463_g4853</name>
</gene>
<protein>
    <recommendedName>
        <fullName evidence="1">Heterokaryon incompatibility domain-containing protein</fullName>
    </recommendedName>
</protein>
<evidence type="ECO:0000313" key="3">
    <source>
        <dbReference type="Proteomes" id="UP000258309"/>
    </source>
</evidence>
<dbReference type="EMBL" id="NCSJ02000075">
    <property type="protein sequence ID" value="RFU31462.1"/>
    <property type="molecule type" value="Genomic_DNA"/>
</dbReference>
<dbReference type="OMA" id="CEFYIRE"/>
<keyword evidence="3" id="KW-1185">Reference proteome</keyword>